<dbReference type="GO" id="GO:0004714">
    <property type="term" value="F:transmembrane receptor protein tyrosine kinase activity"/>
    <property type="evidence" value="ECO:0007669"/>
    <property type="project" value="UniProtKB-EC"/>
</dbReference>
<evidence type="ECO:0000256" key="10">
    <source>
        <dbReference type="PROSITE-ProRule" id="PRU10141"/>
    </source>
</evidence>
<evidence type="ECO:0000256" key="13">
    <source>
        <dbReference type="SAM" id="SignalP"/>
    </source>
</evidence>
<dbReference type="SUPFAM" id="SSF56112">
    <property type="entry name" value="Protein kinase-like (PK-like)"/>
    <property type="match status" value="1"/>
</dbReference>
<name>A0A7J7KSW8_BUGNE</name>
<keyword evidence="2 12" id="KW-0812">Transmembrane</keyword>
<feature type="binding site" evidence="10">
    <location>
        <position position="952"/>
    </location>
    <ligand>
        <name>ATP</name>
        <dbReference type="ChEBI" id="CHEBI:30616"/>
    </ligand>
</feature>
<reference evidence="15" key="1">
    <citation type="submission" date="2020-06" db="EMBL/GenBank/DDBJ databases">
        <title>Draft genome of Bugula neritina, a colonial animal packing powerful symbionts and potential medicines.</title>
        <authorList>
            <person name="Rayko M."/>
        </authorList>
    </citation>
    <scope>NUCLEOTIDE SEQUENCE [LARGE SCALE GENOMIC DNA]</scope>
    <source>
        <strain evidence="15">Kwan_BN1</strain>
    </source>
</reference>
<dbReference type="Pfam" id="PF01094">
    <property type="entry name" value="ANF_receptor"/>
    <property type="match status" value="1"/>
</dbReference>
<evidence type="ECO:0000313" key="16">
    <source>
        <dbReference type="Proteomes" id="UP000593567"/>
    </source>
</evidence>
<dbReference type="PRINTS" id="PR00109">
    <property type="entry name" value="TYRKINASE"/>
</dbReference>
<evidence type="ECO:0000256" key="5">
    <source>
        <dbReference type="ARBA" id="ARBA00023134"/>
    </source>
</evidence>
<evidence type="ECO:0000256" key="9">
    <source>
        <dbReference type="ARBA" id="ARBA00051243"/>
    </source>
</evidence>
<evidence type="ECO:0000256" key="4">
    <source>
        <dbReference type="ARBA" id="ARBA00022989"/>
    </source>
</evidence>
<proteinExistence type="predicted"/>
<dbReference type="Pfam" id="PF07714">
    <property type="entry name" value="PK_Tyr_Ser-Thr"/>
    <property type="match status" value="1"/>
</dbReference>
<dbReference type="PANTHER" id="PTHR24416">
    <property type="entry name" value="TYROSINE-PROTEIN KINASE RECEPTOR"/>
    <property type="match status" value="1"/>
</dbReference>
<sequence length="1333" mass="150907">MWSRVYSYWTVFLALLGLISADVQTVCQYKGSLPVIERHFYHHIPGTNYYAEKNITLPQSLYFPERLINELIKQLLSSKLGYYNVSYVDTAQPYVPLTTCTSGIIISQNYNVDNTYNPSLPSPTVTNISNSCIQLDALPEALLHLRMSKDVMNINFEDVGSLGIATRYGFYMTTSEAQTVCDAGSCRPLISLLNSFSKFISYTERTMQAYAAYIGCPSTAGDCVNITYQATGCNSTSCALLLVGDTNFPMEVLQAKIETSHLPLMVLYVGENLTSFSMNLTMDNIPIIFFSRSYELLTFDEQFTRVRPWNTNCALFDDDHQFAMQDMRKVIWNQLGKLEPLIYKFLKNMYINESLMMSLIEDYIAVYDRDVSALSVTNFIRDWISNHEDLVCQWLPDGAIEKPTLYIGGFFPLWVESVYREPSLVTAAGIAINLVNKDEKFLNKYKLEMIVNDTKCEASDVLKIFTQYVADDNIWPQMIGGLGPACSDTALGLAALAKHYNYVIISSVVTSVILSLDRMRYTYFFRTVPRINEYIHVYIAMFKRLGLKNVRVSTLTDKWSSGYYSLLTEHFKKEQITLATQQQLSPQLPSQDDIEAEYGDYLNTIKKAESRIIIMDVYVDKARKIMCLAYLMGMTMDQGYMWFLPHVYVYDWYANTSGTNCTKDQMEKALKGYLTLSHSFFDKTSAVAVGGMNGTHFYTSVYRKAVAADRNAKYKEEMYRSEYGAFTYDAIWVYAIALQALYDENPAYIKYIHTPHATSRYVAKIHEAKFQGVSGPISFNANGDRSGIIEITQFYDMDEGFLKETDIGTYSNGNLDIVLEKLLWRTRDYSTTEPPTVSNQTKDSCEWEKLANYLNLSCSAALLVVVLPVFLLLVLIVAVAAFFAFRSAITKYKLAADIASKLRHNGGFVNLDENEIPRNHVVLNRKLGEGAFGTVYGGEAYISGSWIGVAVKTLKPGSNSEDRLDFLREADIMKRFDHKNIAKLLGVSTREEPAYAVMEFMLYGDLRVYLLSRRELVGMNTKEAEDVSGSSLTRMAMDIIEGIHYLHTREYVHRDIACRNCLVSANKTIKIGDFGMARRVYDDGLYLFTRRGKLPVRWMAPESFVEGIFTYKTDIWSLGVLLYEIVTFGSTPYQMLTNGEVYERVKSGATLNLPEECTDELKTLLLACWHKEPSRRPSAVDVYATLAENDNMIHPLLDCPVYAEIQDCDTVEVNMSLAPLKPSTILKRPFLRQSSSVISVDTGMSTMSRCRNQSDVPPYKRSASSNRRSRILSEASQLAANTRYKHLSGSHSVDQQVRTENAYLLTTRSCAEIDDSSYSSHAPLVHSTGETVI</sequence>
<gene>
    <name evidence="15" type="ORF">EB796_000460</name>
</gene>
<dbReference type="GO" id="GO:0005886">
    <property type="term" value="C:plasma membrane"/>
    <property type="evidence" value="ECO:0007669"/>
    <property type="project" value="TreeGrafter"/>
</dbReference>
<accession>A0A7J7KSW8</accession>
<dbReference type="EMBL" id="VXIV02000065">
    <property type="protein sequence ID" value="KAF6041229.1"/>
    <property type="molecule type" value="Genomic_DNA"/>
</dbReference>
<feature type="domain" description="Protein kinase" evidence="14">
    <location>
        <begin position="921"/>
        <end position="1197"/>
    </location>
</feature>
<keyword evidence="8" id="KW-0325">Glycoprotein</keyword>
<dbReference type="PANTHER" id="PTHR24416:SF489">
    <property type="entry name" value="PROTEIN KINASE DOMAIN-CONTAINING PROTEIN"/>
    <property type="match status" value="1"/>
</dbReference>
<evidence type="ECO:0000259" key="14">
    <source>
        <dbReference type="PROSITE" id="PS50011"/>
    </source>
</evidence>
<evidence type="ECO:0000256" key="1">
    <source>
        <dbReference type="ARBA" id="ARBA00004479"/>
    </source>
</evidence>
<dbReference type="SUPFAM" id="SSF53822">
    <property type="entry name" value="Periplasmic binding protein-like I"/>
    <property type="match status" value="1"/>
</dbReference>
<dbReference type="GO" id="GO:0007169">
    <property type="term" value="P:cell surface receptor protein tyrosine kinase signaling pathway"/>
    <property type="evidence" value="ECO:0007669"/>
    <property type="project" value="TreeGrafter"/>
</dbReference>
<evidence type="ECO:0000256" key="3">
    <source>
        <dbReference type="ARBA" id="ARBA00022729"/>
    </source>
</evidence>
<dbReference type="Gene3D" id="3.30.200.20">
    <property type="entry name" value="Phosphorylase Kinase, domain 1"/>
    <property type="match status" value="1"/>
</dbReference>
<dbReference type="Gene3D" id="1.10.510.10">
    <property type="entry name" value="Transferase(Phosphotransferase) domain 1"/>
    <property type="match status" value="1"/>
</dbReference>
<dbReference type="InterPro" id="IPR001170">
    <property type="entry name" value="ANPR/GUC"/>
</dbReference>
<dbReference type="PRINTS" id="PR00255">
    <property type="entry name" value="NATPEPTIDER"/>
</dbReference>
<comment type="catalytic activity">
    <reaction evidence="9">
        <text>L-tyrosyl-[protein] + ATP = O-phospho-L-tyrosyl-[protein] + ADP + H(+)</text>
        <dbReference type="Rhea" id="RHEA:10596"/>
        <dbReference type="Rhea" id="RHEA-COMP:10136"/>
        <dbReference type="Rhea" id="RHEA-COMP:20101"/>
        <dbReference type="ChEBI" id="CHEBI:15378"/>
        <dbReference type="ChEBI" id="CHEBI:30616"/>
        <dbReference type="ChEBI" id="CHEBI:46858"/>
        <dbReference type="ChEBI" id="CHEBI:61978"/>
        <dbReference type="ChEBI" id="CHEBI:456216"/>
        <dbReference type="EC" id="2.7.10.1"/>
    </reaction>
</comment>
<dbReference type="InterPro" id="IPR050122">
    <property type="entry name" value="RTK"/>
</dbReference>
<dbReference type="CDD" id="cd00192">
    <property type="entry name" value="PTKc"/>
    <property type="match status" value="1"/>
</dbReference>
<keyword evidence="10" id="KW-0067">ATP-binding</keyword>
<keyword evidence="16" id="KW-1185">Reference proteome</keyword>
<evidence type="ECO:0000313" key="15">
    <source>
        <dbReference type="EMBL" id="KAF6041229.1"/>
    </source>
</evidence>
<evidence type="ECO:0000256" key="12">
    <source>
        <dbReference type="SAM" id="Phobius"/>
    </source>
</evidence>
<dbReference type="GO" id="GO:0043235">
    <property type="term" value="C:receptor complex"/>
    <property type="evidence" value="ECO:0007669"/>
    <property type="project" value="TreeGrafter"/>
</dbReference>
<dbReference type="PROSITE" id="PS00107">
    <property type="entry name" value="PROTEIN_KINASE_ATP"/>
    <property type="match status" value="1"/>
</dbReference>
<dbReference type="Gene3D" id="3.40.50.2300">
    <property type="match status" value="2"/>
</dbReference>
<dbReference type="InterPro" id="IPR017441">
    <property type="entry name" value="Protein_kinase_ATP_BS"/>
</dbReference>
<dbReference type="InterPro" id="IPR028082">
    <property type="entry name" value="Peripla_BP_I"/>
</dbReference>
<dbReference type="InterPro" id="IPR000719">
    <property type="entry name" value="Prot_kinase_dom"/>
</dbReference>
<dbReference type="InterPro" id="IPR008266">
    <property type="entry name" value="Tyr_kinase_AS"/>
</dbReference>
<evidence type="ECO:0000256" key="11">
    <source>
        <dbReference type="SAM" id="MobiDB-lite"/>
    </source>
</evidence>
<dbReference type="GO" id="GO:0005525">
    <property type="term" value="F:GTP binding"/>
    <property type="evidence" value="ECO:0007669"/>
    <property type="project" value="UniProtKB-KW"/>
</dbReference>
<dbReference type="InterPro" id="IPR001828">
    <property type="entry name" value="ANF_lig-bd_rcpt"/>
</dbReference>
<keyword evidence="4 12" id="KW-1133">Transmembrane helix</keyword>
<feature type="transmembrane region" description="Helical" evidence="12">
    <location>
        <begin position="860"/>
        <end position="885"/>
    </location>
</feature>
<keyword evidence="7" id="KW-0675">Receptor</keyword>
<organism evidence="15 16">
    <name type="scientific">Bugula neritina</name>
    <name type="common">Brown bryozoan</name>
    <name type="synonym">Sertularia neritina</name>
    <dbReference type="NCBI Taxonomy" id="10212"/>
    <lineage>
        <taxon>Eukaryota</taxon>
        <taxon>Metazoa</taxon>
        <taxon>Spiralia</taxon>
        <taxon>Lophotrochozoa</taxon>
        <taxon>Bryozoa</taxon>
        <taxon>Gymnolaemata</taxon>
        <taxon>Cheilostomatida</taxon>
        <taxon>Flustrina</taxon>
        <taxon>Buguloidea</taxon>
        <taxon>Bugulidae</taxon>
        <taxon>Bugula</taxon>
    </lineage>
</organism>
<dbReference type="InterPro" id="IPR011009">
    <property type="entry name" value="Kinase-like_dom_sf"/>
</dbReference>
<protein>
    <submittedName>
        <fullName evidence="15">Vkr</fullName>
    </submittedName>
</protein>
<feature type="chain" id="PRO_5029786412" evidence="13">
    <location>
        <begin position="22"/>
        <end position="1333"/>
    </location>
</feature>
<dbReference type="SMART" id="SM00219">
    <property type="entry name" value="TyrKc"/>
    <property type="match status" value="1"/>
</dbReference>
<evidence type="ECO:0000256" key="6">
    <source>
        <dbReference type="ARBA" id="ARBA00023136"/>
    </source>
</evidence>
<comment type="subcellular location">
    <subcellularLocation>
        <location evidence="1">Membrane</location>
        <topology evidence="1">Single-pass type I membrane protein</topology>
    </subcellularLocation>
</comment>
<evidence type="ECO:0000256" key="8">
    <source>
        <dbReference type="ARBA" id="ARBA00023180"/>
    </source>
</evidence>
<dbReference type="CDD" id="cd06366">
    <property type="entry name" value="PBP1_GABAb_receptor"/>
    <property type="match status" value="1"/>
</dbReference>
<keyword evidence="10" id="KW-0547">Nucleotide-binding</keyword>
<evidence type="ECO:0000256" key="2">
    <source>
        <dbReference type="ARBA" id="ARBA00022692"/>
    </source>
</evidence>
<keyword evidence="5" id="KW-0342">GTP-binding</keyword>
<dbReference type="PROSITE" id="PS00109">
    <property type="entry name" value="PROTEIN_KINASE_TYR"/>
    <property type="match status" value="1"/>
</dbReference>
<feature type="region of interest" description="Disordered" evidence="11">
    <location>
        <begin position="1249"/>
        <end position="1270"/>
    </location>
</feature>
<dbReference type="OrthoDB" id="73209at2759"/>
<dbReference type="GO" id="GO:0005524">
    <property type="term" value="F:ATP binding"/>
    <property type="evidence" value="ECO:0007669"/>
    <property type="project" value="UniProtKB-UniRule"/>
</dbReference>
<keyword evidence="6 12" id="KW-0472">Membrane</keyword>
<feature type="signal peptide" evidence="13">
    <location>
        <begin position="1"/>
        <end position="21"/>
    </location>
</feature>
<dbReference type="PROSITE" id="PS50011">
    <property type="entry name" value="PROTEIN_KINASE_DOM"/>
    <property type="match status" value="1"/>
</dbReference>
<dbReference type="InterPro" id="IPR020635">
    <property type="entry name" value="Tyr_kinase_cat_dom"/>
</dbReference>
<keyword evidence="3 13" id="KW-0732">Signal</keyword>
<comment type="caution">
    <text evidence="15">The sequence shown here is derived from an EMBL/GenBank/DDBJ whole genome shotgun (WGS) entry which is preliminary data.</text>
</comment>
<dbReference type="Proteomes" id="UP000593567">
    <property type="component" value="Unassembled WGS sequence"/>
</dbReference>
<evidence type="ECO:0000256" key="7">
    <source>
        <dbReference type="ARBA" id="ARBA00023170"/>
    </source>
</evidence>
<dbReference type="InterPro" id="IPR001245">
    <property type="entry name" value="Ser-Thr/Tyr_kinase_cat_dom"/>
</dbReference>